<name>A0A382IV10_9ZZZZ</name>
<feature type="non-terminal residue" evidence="1">
    <location>
        <position position="272"/>
    </location>
</feature>
<gene>
    <name evidence="1" type="ORF">METZ01_LOCUS256300</name>
</gene>
<dbReference type="InterPro" id="IPR010262">
    <property type="entry name" value="Arylsulfotransferase_bact"/>
</dbReference>
<dbReference type="PANTHER" id="PTHR35340:SF5">
    <property type="entry name" value="ASST-DOMAIN-CONTAINING PROTEIN"/>
    <property type="match status" value="1"/>
</dbReference>
<dbReference type="GO" id="GO:0004062">
    <property type="term" value="F:aryl sulfotransferase activity"/>
    <property type="evidence" value="ECO:0007669"/>
    <property type="project" value="InterPro"/>
</dbReference>
<sequence>MGWSLHHKTGLIHSSPQQTYRGYTLVATNRGGYHANLIDMEGRICHRWYSEEGICYPYLLPDGNLLLRTSPPQVEGEERFGGSSASILELDWDGNVVWSFRDSMLHHDFQRLPNGNTLVLLWVPIPDELKNQVVGGYESDGDSLPMLGDLVQEITPDGAVVYEWKSWEHLNEEEDVICFLERRRERTHQNALNLTPDGNLLVSFRQTSTVGIVDKASGDFTWKWGPGEVNHQHHPTYLDNGRILMFDNGCHRRGASRSRILEEDPATNEIAW</sequence>
<organism evidence="1">
    <name type="scientific">marine metagenome</name>
    <dbReference type="NCBI Taxonomy" id="408172"/>
    <lineage>
        <taxon>unclassified sequences</taxon>
        <taxon>metagenomes</taxon>
        <taxon>ecological metagenomes</taxon>
    </lineage>
</organism>
<dbReference type="Pfam" id="PF05935">
    <property type="entry name" value="Arylsulfotrans"/>
    <property type="match status" value="1"/>
</dbReference>
<dbReference type="AlphaFoldDB" id="A0A382IV10"/>
<dbReference type="InterPro" id="IPR053143">
    <property type="entry name" value="Arylsulfate_ST"/>
</dbReference>
<accession>A0A382IV10</accession>
<dbReference type="InterPro" id="IPR011047">
    <property type="entry name" value="Quinoprotein_ADH-like_sf"/>
</dbReference>
<dbReference type="PANTHER" id="PTHR35340">
    <property type="entry name" value="PQQ ENZYME REPEAT PROTEIN-RELATED"/>
    <property type="match status" value="1"/>
</dbReference>
<evidence type="ECO:0000313" key="1">
    <source>
        <dbReference type="EMBL" id="SVC03446.1"/>
    </source>
</evidence>
<reference evidence="1" key="1">
    <citation type="submission" date="2018-05" db="EMBL/GenBank/DDBJ databases">
        <authorList>
            <person name="Lanie J.A."/>
            <person name="Ng W.-L."/>
            <person name="Kazmierczak K.M."/>
            <person name="Andrzejewski T.M."/>
            <person name="Davidsen T.M."/>
            <person name="Wayne K.J."/>
            <person name="Tettelin H."/>
            <person name="Glass J.I."/>
            <person name="Rusch D."/>
            <person name="Podicherti R."/>
            <person name="Tsui H.-C.T."/>
            <person name="Winkler M.E."/>
        </authorList>
    </citation>
    <scope>NUCLEOTIDE SEQUENCE</scope>
</reference>
<proteinExistence type="predicted"/>
<protein>
    <recommendedName>
        <fullName evidence="2">Aryl sulfotransferase</fullName>
    </recommendedName>
</protein>
<dbReference type="SUPFAM" id="SSF50998">
    <property type="entry name" value="Quinoprotein alcohol dehydrogenase-like"/>
    <property type="match status" value="1"/>
</dbReference>
<dbReference type="EMBL" id="UINC01069795">
    <property type="protein sequence ID" value="SVC03446.1"/>
    <property type="molecule type" value="Genomic_DNA"/>
</dbReference>
<evidence type="ECO:0008006" key="2">
    <source>
        <dbReference type="Google" id="ProtNLM"/>
    </source>
</evidence>